<dbReference type="InterPro" id="IPR017927">
    <property type="entry name" value="FAD-bd_FR_type"/>
</dbReference>
<keyword evidence="3" id="KW-0249">Electron transport</keyword>
<evidence type="ECO:0000256" key="1">
    <source>
        <dbReference type="ARBA" id="ARBA00022630"/>
    </source>
</evidence>
<comment type="caution">
    <text evidence="8">The sequence shown here is derived from an EMBL/GenBank/DDBJ whole genome shotgun (WGS) entry which is preliminary data.</text>
</comment>
<name>A0A433MVJ0_9BURK</name>
<dbReference type="GO" id="GO:0005829">
    <property type="term" value="C:cytosol"/>
    <property type="evidence" value="ECO:0007669"/>
    <property type="project" value="TreeGrafter"/>
</dbReference>
<dbReference type="Gene3D" id="3.40.50.80">
    <property type="entry name" value="Nucleotide-binding domain of ferredoxin-NADP reductase (FNR) module"/>
    <property type="match status" value="1"/>
</dbReference>
<dbReference type="EMBL" id="RXFT01000025">
    <property type="protein sequence ID" value="RUR71838.1"/>
    <property type="molecule type" value="Genomic_DNA"/>
</dbReference>
<dbReference type="PROSITE" id="PS50902">
    <property type="entry name" value="FLAVODOXIN_LIKE"/>
    <property type="match status" value="1"/>
</dbReference>
<organism evidence="8 9">
    <name type="scientific">Variovorax guangxiensis</name>
    <dbReference type="NCBI Taxonomy" id="1775474"/>
    <lineage>
        <taxon>Bacteria</taxon>
        <taxon>Pseudomonadati</taxon>
        <taxon>Pseudomonadota</taxon>
        <taxon>Betaproteobacteria</taxon>
        <taxon>Burkholderiales</taxon>
        <taxon>Comamonadaceae</taxon>
        <taxon>Variovorax</taxon>
    </lineage>
</organism>
<feature type="domain" description="FAD-binding FR-type" evidence="7">
    <location>
        <begin position="201"/>
        <end position="314"/>
    </location>
</feature>
<dbReference type="SUPFAM" id="SSF63380">
    <property type="entry name" value="Riboflavin synthase domain-like"/>
    <property type="match status" value="1"/>
</dbReference>
<evidence type="ECO:0000313" key="8">
    <source>
        <dbReference type="EMBL" id="RUR71838.1"/>
    </source>
</evidence>
<keyword evidence="2" id="KW-0288">FMN</keyword>
<dbReference type="InterPro" id="IPR001094">
    <property type="entry name" value="Flavdoxin-like"/>
</dbReference>
<dbReference type="InterPro" id="IPR008254">
    <property type="entry name" value="Flavodoxin/NO_synth"/>
</dbReference>
<evidence type="ECO:0000313" key="9">
    <source>
        <dbReference type="Proteomes" id="UP000281118"/>
    </source>
</evidence>
<dbReference type="Gene3D" id="2.40.30.10">
    <property type="entry name" value="Translation factors"/>
    <property type="match status" value="1"/>
</dbReference>
<keyword evidence="1" id="KW-0285">Flavoprotein</keyword>
<dbReference type="GO" id="GO:0010181">
    <property type="term" value="F:FMN binding"/>
    <property type="evidence" value="ECO:0007669"/>
    <property type="project" value="InterPro"/>
</dbReference>
<keyword evidence="5" id="KW-1133">Transmembrane helix</keyword>
<dbReference type="InterPro" id="IPR001709">
    <property type="entry name" value="Flavoprot_Pyr_Nucl_cyt_Rdtase"/>
</dbReference>
<dbReference type="Gene3D" id="3.40.50.360">
    <property type="match status" value="1"/>
</dbReference>
<keyword evidence="3" id="KW-0813">Transport</keyword>
<dbReference type="OrthoDB" id="9816402at2"/>
<dbReference type="Pfam" id="PF00258">
    <property type="entry name" value="Flavodoxin_1"/>
    <property type="match status" value="1"/>
</dbReference>
<dbReference type="PRINTS" id="PR00371">
    <property type="entry name" value="FPNCR"/>
</dbReference>
<dbReference type="PANTHER" id="PTHR19384:SF17">
    <property type="entry name" value="NADPH--CYTOCHROME P450 REDUCTASE"/>
    <property type="match status" value="1"/>
</dbReference>
<dbReference type="PRINTS" id="PR00369">
    <property type="entry name" value="FLAVODOXIN"/>
</dbReference>
<dbReference type="RefSeq" id="WP_126025892.1">
    <property type="nucleotide sequence ID" value="NZ_RXFT01000025.1"/>
</dbReference>
<dbReference type="CDD" id="cd06200">
    <property type="entry name" value="SiR_like1"/>
    <property type="match status" value="1"/>
</dbReference>
<dbReference type="Proteomes" id="UP000281118">
    <property type="component" value="Unassembled WGS sequence"/>
</dbReference>
<feature type="transmembrane region" description="Helical" evidence="5">
    <location>
        <begin position="6"/>
        <end position="27"/>
    </location>
</feature>
<dbReference type="GO" id="GO:0003958">
    <property type="term" value="F:NADPH-hemoprotein reductase activity"/>
    <property type="evidence" value="ECO:0007669"/>
    <property type="project" value="UniProtKB-EC"/>
</dbReference>
<dbReference type="InterPro" id="IPR017938">
    <property type="entry name" value="Riboflavin_synthase-like_b-brl"/>
</dbReference>
<accession>A0A433MVJ0</accession>
<reference evidence="8 9" key="1">
    <citation type="submission" date="2018-12" db="EMBL/GenBank/DDBJ databases">
        <title>The genome sequences of Variovorax guangxiensis DSM 27352.</title>
        <authorList>
            <person name="Gao J."/>
            <person name="Sun J."/>
        </authorList>
    </citation>
    <scope>NUCLEOTIDE SEQUENCE [LARGE SCALE GENOMIC DNA]</scope>
    <source>
        <strain evidence="8 9">DSM 27352</strain>
    </source>
</reference>
<evidence type="ECO:0000256" key="5">
    <source>
        <dbReference type="SAM" id="Phobius"/>
    </source>
</evidence>
<dbReference type="EC" id="1.6.2.4" evidence="4"/>
<keyword evidence="5" id="KW-0472">Membrane</keyword>
<evidence type="ECO:0000256" key="2">
    <source>
        <dbReference type="ARBA" id="ARBA00022643"/>
    </source>
</evidence>
<gene>
    <name evidence="8" type="ORF">EJP67_32810</name>
</gene>
<evidence type="ECO:0000259" key="6">
    <source>
        <dbReference type="PROSITE" id="PS50902"/>
    </source>
</evidence>
<keyword evidence="5" id="KW-0812">Transmembrane</keyword>
<evidence type="ECO:0000256" key="3">
    <source>
        <dbReference type="ARBA" id="ARBA00022982"/>
    </source>
</evidence>
<feature type="domain" description="Flavodoxin-like" evidence="6">
    <location>
        <begin position="52"/>
        <end position="193"/>
    </location>
</feature>
<sequence length="454" mass="48713">MNDFAWRALAAVSTVAAYAALCASIYLRERSRKAEAARDSAALSAGSGEAPVLVLFASQTGQAEAIAWQTARQLSAANTPARAMELNALDASTLAAAPRALFIASTYGEGDSPDGASVFVERVMNSSPALSSLSYAVLALGDRQYANFCGFGRALDEWLQAAGARREFDRIEVDNSDPAALAAWHAHWGDPPASAGDAEGAGFAPWRLVSREHLNPGSAGWPVFHLGLVPQAGGPLPYWASGDLAQVVVAGDPKRPRDYSIASVHADGELQLLVRQERHPDGTLGAASGLLTSTLGIGDTVALRVREHRSFRLDGNEARPLILIGNGTGIAGLRAHLRARAAMGRHDNWLVFGERQVAHDFLYRDEIEAWQANGTLKRLDMVFSRDQADRFYVQHRLLQSADTLLQWLRDGAAIYVCGSLQGMASGVDAALRQIAGEAQLIELAASGRYRRDVY</sequence>
<dbReference type="PANTHER" id="PTHR19384">
    <property type="entry name" value="NITRIC OXIDE SYNTHASE-RELATED"/>
    <property type="match status" value="1"/>
</dbReference>
<dbReference type="Pfam" id="PF00175">
    <property type="entry name" value="NAD_binding_1"/>
    <property type="match status" value="1"/>
</dbReference>
<dbReference type="SUPFAM" id="SSF52343">
    <property type="entry name" value="Ferredoxin reductase-like, C-terminal NADP-linked domain"/>
    <property type="match status" value="1"/>
</dbReference>
<dbReference type="InterPro" id="IPR039261">
    <property type="entry name" value="FNR_nucleotide-bd"/>
</dbReference>
<dbReference type="PROSITE" id="PS51384">
    <property type="entry name" value="FAD_FR"/>
    <property type="match status" value="1"/>
</dbReference>
<dbReference type="AlphaFoldDB" id="A0A433MVJ0"/>
<protein>
    <recommendedName>
        <fullName evidence="4">NADPH--hemoprotein reductase</fullName>
        <ecNumber evidence="4">1.6.2.4</ecNumber>
    </recommendedName>
</protein>
<dbReference type="SUPFAM" id="SSF52218">
    <property type="entry name" value="Flavoproteins"/>
    <property type="match status" value="1"/>
</dbReference>
<dbReference type="GO" id="GO:0050660">
    <property type="term" value="F:flavin adenine dinucleotide binding"/>
    <property type="evidence" value="ECO:0007669"/>
    <property type="project" value="TreeGrafter"/>
</dbReference>
<evidence type="ECO:0000259" key="7">
    <source>
        <dbReference type="PROSITE" id="PS51384"/>
    </source>
</evidence>
<evidence type="ECO:0000256" key="4">
    <source>
        <dbReference type="ARBA" id="ARBA00023797"/>
    </source>
</evidence>
<proteinExistence type="predicted"/>
<dbReference type="InterPro" id="IPR029039">
    <property type="entry name" value="Flavoprotein-like_sf"/>
</dbReference>
<dbReference type="InterPro" id="IPR001433">
    <property type="entry name" value="OxRdtase_FAD/NAD-bd"/>
</dbReference>